<dbReference type="RefSeq" id="WP_119351109.1">
    <property type="nucleotide sequence ID" value="NZ_QWET01000014.1"/>
</dbReference>
<dbReference type="EMBL" id="QWET01000014">
    <property type="protein sequence ID" value="RIH64049.1"/>
    <property type="molecule type" value="Genomic_DNA"/>
</dbReference>
<keyword evidence="2" id="KW-0479">Metal-binding</keyword>
<evidence type="ECO:0000256" key="3">
    <source>
        <dbReference type="ARBA" id="ARBA00023002"/>
    </source>
</evidence>
<organism evidence="6 7">
    <name type="scientific">Mariniphaga sediminis</name>
    <dbReference type="NCBI Taxonomy" id="1628158"/>
    <lineage>
        <taxon>Bacteria</taxon>
        <taxon>Pseudomonadati</taxon>
        <taxon>Bacteroidota</taxon>
        <taxon>Bacteroidia</taxon>
        <taxon>Marinilabiliales</taxon>
        <taxon>Prolixibacteraceae</taxon>
        <taxon>Mariniphaga</taxon>
    </lineage>
</organism>
<comment type="caution">
    <text evidence="6">The sequence shown here is derived from an EMBL/GenBank/DDBJ whole genome shotgun (WGS) entry which is preliminary data.</text>
</comment>
<keyword evidence="7" id="KW-1185">Reference proteome</keyword>
<sequence>MKIFLPKIFVIFLAWVIISCQKENVEYDLVIYGGTSAGVTAAVQAARLNKSVLIIEPGTEQQLGGLTTGGLGRTDFGNKRIIGGISLEFYKEINKYYLNDSNWTWQNRSEYFKNQTYHPGATNIEEESMWFFEPSAARSIFQHWIQKYNIPVLYGERIIREGEGKAIEKEGGWKVAVPGSVSDGVVKKDEKITEIVMESGTRIKARYFIDATYEGDLLAGAGVSFTVGREGFDIYEESLNGIRTKLSIPDSGMPAWRHHQFEPAVDPYVVQGNPDSGLLPMIKSNGPGTEGKSDHKIQAYCFRMCLTDVPENRISFEKPEGYNELDYELLLRNYEAGFSRLPWINSPMPNRKTDTNNQSAFSTDFIGANYDYPEASYAERKNIVDAHLQYQMGLMWTLANHPRIPDDIRTEMSRWGVTKDEFVEGNGWQDQLYIREARRMISDVVMTQHHCQGKVVENESIGMGAYGMDSHHTQRYVDENGYVKNEGDVQIGLRKPYPISYKSILPKETECANLLVPVCLSASHIAFGSIRMEPVFMVLGQSAAIAACMAIDKDCSLQEIPYAELKQKLQSAGQILNLEDIPQQK</sequence>
<dbReference type="GO" id="GO:0016491">
    <property type="term" value="F:oxidoreductase activity"/>
    <property type="evidence" value="ECO:0007669"/>
    <property type="project" value="UniProtKB-KW"/>
</dbReference>
<reference evidence="6 7" key="1">
    <citation type="journal article" date="2015" name="Int. J. Syst. Evol. Microbiol.">
        <title>Mariniphaga sediminis sp. nov., isolated from coastal sediment.</title>
        <authorList>
            <person name="Wang F.Q."/>
            <person name="Shen Q.Y."/>
            <person name="Chen G.J."/>
            <person name="Du Z.J."/>
        </authorList>
    </citation>
    <scope>NUCLEOTIDE SEQUENCE [LARGE SCALE GENOMIC DNA]</scope>
    <source>
        <strain evidence="6 7">SY21</strain>
    </source>
</reference>
<dbReference type="Proteomes" id="UP000266441">
    <property type="component" value="Unassembled WGS sequence"/>
</dbReference>
<evidence type="ECO:0000313" key="6">
    <source>
        <dbReference type="EMBL" id="RIH64049.1"/>
    </source>
</evidence>
<evidence type="ECO:0000256" key="4">
    <source>
        <dbReference type="ARBA" id="ARBA00023004"/>
    </source>
</evidence>
<dbReference type="InterPro" id="IPR036188">
    <property type="entry name" value="FAD/NAD-bd_sf"/>
</dbReference>
<keyword evidence="3" id="KW-0560">Oxidoreductase</keyword>
<keyword evidence="5" id="KW-0411">Iron-sulfur</keyword>
<dbReference type="PANTHER" id="PTHR43498:SF1">
    <property type="entry name" value="COB--COM HETERODISULFIDE REDUCTASE IRON-SULFUR SUBUNIT A"/>
    <property type="match status" value="1"/>
</dbReference>
<accession>A0A399CX92</accession>
<name>A0A399CX92_9BACT</name>
<keyword evidence="4" id="KW-0408">Iron</keyword>
<evidence type="ECO:0000256" key="5">
    <source>
        <dbReference type="ARBA" id="ARBA00023014"/>
    </source>
</evidence>
<evidence type="ECO:0000256" key="1">
    <source>
        <dbReference type="ARBA" id="ARBA00022485"/>
    </source>
</evidence>
<dbReference type="Pfam" id="PF12831">
    <property type="entry name" value="FAD_oxidored"/>
    <property type="match status" value="1"/>
</dbReference>
<evidence type="ECO:0000313" key="7">
    <source>
        <dbReference type="Proteomes" id="UP000266441"/>
    </source>
</evidence>
<keyword evidence="1" id="KW-0004">4Fe-4S</keyword>
<dbReference type="Gene3D" id="3.50.50.60">
    <property type="entry name" value="FAD/NAD(P)-binding domain"/>
    <property type="match status" value="1"/>
</dbReference>
<dbReference type="GO" id="GO:0051539">
    <property type="term" value="F:4 iron, 4 sulfur cluster binding"/>
    <property type="evidence" value="ECO:0007669"/>
    <property type="project" value="UniProtKB-KW"/>
</dbReference>
<dbReference type="PANTHER" id="PTHR43498">
    <property type="entry name" value="FERREDOXIN:COB-COM HETERODISULFIDE REDUCTASE SUBUNIT A"/>
    <property type="match status" value="1"/>
</dbReference>
<evidence type="ECO:0000256" key="2">
    <source>
        <dbReference type="ARBA" id="ARBA00022723"/>
    </source>
</evidence>
<dbReference type="OrthoDB" id="668499at2"/>
<gene>
    <name evidence="6" type="ORF">D1164_16665</name>
</gene>
<protein>
    <submittedName>
        <fullName evidence="6">FAD-dependent oxidoreductase</fullName>
    </submittedName>
</protein>
<dbReference type="GO" id="GO:0046872">
    <property type="term" value="F:metal ion binding"/>
    <property type="evidence" value="ECO:0007669"/>
    <property type="project" value="UniProtKB-KW"/>
</dbReference>
<dbReference type="SUPFAM" id="SSF51905">
    <property type="entry name" value="FAD/NAD(P)-binding domain"/>
    <property type="match status" value="1"/>
</dbReference>
<proteinExistence type="predicted"/>
<dbReference type="InterPro" id="IPR039650">
    <property type="entry name" value="HdrA-like"/>
</dbReference>
<dbReference type="AlphaFoldDB" id="A0A399CX92"/>
<dbReference type="PROSITE" id="PS51257">
    <property type="entry name" value="PROKAR_LIPOPROTEIN"/>
    <property type="match status" value="1"/>
</dbReference>